<comment type="caution">
    <text evidence="1">The sequence shown here is derived from an EMBL/GenBank/DDBJ whole genome shotgun (WGS) entry which is preliminary data.</text>
</comment>
<sequence>MIYLCKTTHLTLLLLTICHSNHFSSHLQFNLKGMSKGIGVEVEVEVSIILLSLYLVDRSIAVLSNLWKVNQWLRCTLCMFIKSQ</sequence>
<dbReference type="AlphaFoldDB" id="A0A9P5P4L7"/>
<dbReference type="EMBL" id="JADNRY010000641">
    <property type="protein sequence ID" value="KAF9032339.1"/>
    <property type="molecule type" value="Genomic_DNA"/>
</dbReference>
<accession>A0A9P5P4L7</accession>
<evidence type="ECO:0000313" key="1">
    <source>
        <dbReference type="EMBL" id="KAF9032339.1"/>
    </source>
</evidence>
<organism evidence="1 2">
    <name type="scientific">Rhodocollybia butyracea</name>
    <dbReference type="NCBI Taxonomy" id="206335"/>
    <lineage>
        <taxon>Eukaryota</taxon>
        <taxon>Fungi</taxon>
        <taxon>Dikarya</taxon>
        <taxon>Basidiomycota</taxon>
        <taxon>Agaricomycotina</taxon>
        <taxon>Agaricomycetes</taxon>
        <taxon>Agaricomycetidae</taxon>
        <taxon>Agaricales</taxon>
        <taxon>Marasmiineae</taxon>
        <taxon>Omphalotaceae</taxon>
        <taxon>Rhodocollybia</taxon>
    </lineage>
</organism>
<evidence type="ECO:0000313" key="2">
    <source>
        <dbReference type="Proteomes" id="UP000772434"/>
    </source>
</evidence>
<gene>
    <name evidence="1" type="ORF">BDP27DRAFT_1348676</name>
</gene>
<protein>
    <submittedName>
        <fullName evidence="1">Uncharacterized protein</fullName>
    </submittedName>
</protein>
<name>A0A9P5P4L7_9AGAR</name>
<proteinExistence type="predicted"/>
<reference evidence="1" key="1">
    <citation type="submission" date="2020-11" db="EMBL/GenBank/DDBJ databases">
        <authorList>
            <consortium name="DOE Joint Genome Institute"/>
            <person name="Ahrendt S."/>
            <person name="Riley R."/>
            <person name="Andreopoulos W."/>
            <person name="Labutti K."/>
            <person name="Pangilinan J."/>
            <person name="Ruiz-Duenas F.J."/>
            <person name="Barrasa J.M."/>
            <person name="Sanchez-Garcia M."/>
            <person name="Camarero S."/>
            <person name="Miyauchi S."/>
            <person name="Serrano A."/>
            <person name="Linde D."/>
            <person name="Babiker R."/>
            <person name="Drula E."/>
            <person name="Ayuso-Fernandez I."/>
            <person name="Pacheco R."/>
            <person name="Padilla G."/>
            <person name="Ferreira P."/>
            <person name="Barriuso J."/>
            <person name="Kellner H."/>
            <person name="Castanera R."/>
            <person name="Alfaro M."/>
            <person name="Ramirez L."/>
            <person name="Pisabarro A.G."/>
            <person name="Kuo A."/>
            <person name="Tritt A."/>
            <person name="Lipzen A."/>
            <person name="He G."/>
            <person name="Yan M."/>
            <person name="Ng V."/>
            <person name="Cullen D."/>
            <person name="Martin F."/>
            <person name="Rosso M.-N."/>
            <person name="Henrissat B."/>
            <person name="Hibbett D."/>
            <person name="Martinez A.T."/>
            <person name="Grigoriev I.V."/>
        </authorList>
    </citation>
    <scope>NUCLEOTIDE SEQUENCE</scope>
    <source>
        <strain evidence="1">AH 40177</strain>
    </source>
</reference>
<keyword evidence="2" id="KW-1185">Reference proteome</keyword>
<dbReference type="Proteomes" id="UP000772434">
    <property type="component" value="Unassembled WGS sequence"/>
</dbReference>